<dbReference type="PANTHER" id="PTHR30213:SF1">
    <property type="entry name" value="INNER MEMBRANE PROTEIN YHJD"/>
    <property type="match status" value="1"/>
</dbReference>
<evidence type="ECO:0000313" key="7">
    <source>
        <dbReference type="EMBL" id="MBD8010886.1"/>
    </source>
</evidence>
<organism evidence="7 8">
    <name type="scientific">Microbacterium commune</name>
    <dbReference type="NCBI Taxonomy" id="2762219"/>
    <lineage>
        <taxon>Bacteria</taxon>
        <taxon>Bacillati</taxon>
        <taxon>Actinomycetota</taxon>
        <taxon>Actinomycetes</taxon>
        <taxon>Micrococcales</taxon>
        <taxon>Microbacteriaceae</taxon>
        <taxon>Microbacterium</taxon>
    </lineage>
</organism>
<dbReference type="Pfam" id="PF03631">
    <property type="entry name" value="Virul_fac_BrkB"/>
    <property type="match status" value="1"/>
</dbReference>
<evidence type="ECO:0000256" key="5">
    <source>
        <dbReference type="ARBA" id="ARBA00023136"/>
    </source>
</evidence>
<evidence type="ECO:0000256" key="4">
    <source>
        <dbReference type="ARBA" id="ARBA00022989"/>
    </source>
</evidence>
<reference evidence="7 8" key="1">
    <citation type="submission" date="2020-08" db="EMBL/GenBank/DDBJ databases">
        <title>A Genomic Blueprint of the Chicken Gut Microbiome.</title>
        <authorList>
            <person name="Gilroy R."/>
            <person name="Ravi A."/>
            <person name="Getino M."/>
            <person name="Pursley I."/>
            <person name="Horton D.L."/>
            <person name="Alikhan N.-F."/>
            <person name="Baker D."/>
            <person name="Gharbi K."/>
            <person name="Hall N."/>
            <person name="Watson M."/>
            <person name="Adriaenssens E.M."/>
            <person name="Foster-Nyarko E."/>
            <person name="Jarju S."/>
            <person name="Secka A."/>
            <person name="Antonio M."/>
            <person name="Oren A."/>
            <person name="Chaudhuri R."/>
            <person name="La Ragione R.M."/>
            <person name="Hildebrand F."/>
            <person name="Pallen M.J."/>
        </authorList>
    </citation>
    <scope>NUCLEOTIDE SEQUENCE [LARGE SCALE GENOMIC DNA]</scope>
    <source>
        <strain evidence="7 8">Re1</strain>
    </source>
</reference>
<evidence type="ECO:0000256" key="6">
    <source>
        <dbReference type="SAM" id="Phobius"/>
    </source>
</evidence>
<feature type="transmembrane region" description="Helical" evidence="6">
    <location>
        <begin position="119"/>
        <end position="138"/>
    </location>
</feature>
<evidence type="ECO:0000256" key="1">
    <source>
        <dbReference type="ARBA" id="ARBA00004651"/>
    </source>
</evidence>
<comment type="caution">
    <text evidence="7">The sequence shown here is derived from an EMBL/GenBank/DDBJ whole genome shotgun (WGS) entry which is preliminary data.</text>
</comment>
<keyword evidence="2" id="KW-1003">Cell membrane</keyword>
<evidence type="ECO:0000256" key="3">
    <source>
        <dbReference type="ARBA" id="ARBA00022692"/>
    </source>
</evidence>
<accession>A0ABR8W2B5</accession>
<feature type="transmembrane region" description="Helical" evidence="6">
    <location>
        <begin position="54"/>
        <end position="77"/>
    </location>
</feature>
<feature type="transmembrane region" description="Helical" evidence="6">
    <location>
        <begin position="242"/>
        <end position="265"/>
    </location>
</feature>
<proteinExistence type="predicted"/>
<gene>
    <name evidence="7" type="ORF">H9633_01065</name>
</gene>
<keyword evidence="3 6" id="KW-0812">Transmembrane</keyword>
<dbReference type="EMBL" id="JACSPX010000001">
    <property type="protein sequence ID" value="MBD8010886.1"/>
    <property type="molecule type" value="Genomic_DNA"/>
</dbReference>
<keyword evidence="4 6" id="KW-1133">Transmembrane helix</keyword>
<keyword evidence="5 6" id="KW-0472">Membrane</keyword>
<name>A0ABR8W2B5_9MICO</name>
<dbReference type="RefSeq" id="WP_191711784.1">
    <property type="nucleotide sequence ID" value="NZ_JACSPX010000001.1"/>
</dbReference>
<sequence length="350" mass="36280">MERPTNPDPASPPAQKGWIARTSATVIRRLLRLRVVRAALLYTGRRGPMLADAVTYRALFSVFAAVLLGFSAAALWLSQDAVAWRAVVSAVDSAVPGLIATGDEKGIVELDMIDAPGGLSVAGVISLIGLIGSALGAIGSMRNAVRTIAGTDTADVVLYLVLLRSALLALIIGATFVAAAALTFAGELVVGWFAGIVGVASDAPAVFWTVRVLSLVIVFALDTVLIAAVYRMLSGVRASRSALWGGAALGGVGLLVLQELSGLFVGGAKANPLLASFASLLALLLWLNLSTQVILLASALITISHREQGDRVAERFGAETLPEFALRQAEDDVRAATAHLRAAQQAAAPD</sequence>
<dbReference type="InterPro" id="IPR017039">
    <property type="entry name" value="Virul_fac_BrkB"/>
</dbReference>
<dbReference type="PANTHER" id="PTHR30213">
    <property type="entry name" value="INNER MEMBRANE PROTEIN YHJD"/>
    <property type="match status" value="1"/>
</dbReference>
<protein>
    <submittedName>
        <fullName evidence="7">YihY/virulence factor BrkB family protein</fullName>
    </submittedName>
</protein>
<feature type="transmembrane region" description="Helical" evidence="6">
    <location>
        <begin position="158"/>
        <end position="185"/>
    </location>
</feature>
<feature type="transmembrane region" description="Helical" evidence="6">
    <location>
        <begin position="277"/>
        <end position="301"/>
    </location>
</feature>
<dbReference type="Proteomes" id="UP000611521">
    <property type="component" value="Unassembled WGS sequence"/>
</dbReference>
<evidence type="ECO:0000256" key="2">
    <source>
        <dbReference type="ARBA" id="ARBA00022475"/>
    </source>
</evidence>
<evidence type="ECO:0000313" key="8">
    <source>
        <dbReference type="Proteomes" id="UP000611521"/>
    </source>
</evidence>
<feature type="transmembrane region" description="Helical" evidence="6">
    <location>
        <begin position="205"/>
        <end position="230"/>
    </location>
</feature>
<comment type="subcellular location">
    <subcellularLocation>
        <location evidence="1">Cell membrane</location>
        <topology evidence="1">Multi-pass membrane protein</topology>
    </subcellularLocation>
</comment>
<keyword evidence="8" id="KW-1185">Reference proteome</keyword>